<protein>
    <recommendedName>
        <fullName evidence="3">SAP domain-containing protein</fullName>
    </recommendedName>
</protein>
<evidence type="ECO:0000313" key="2">
    <source>
        <dbReference type="Proteomes" id="UP001209168"/>
    </source>
</evidence>
<evidence type="ECO:0008006" key="3">
    <source>
        <dbReference type="Google" id="ProtNLM"/>
    </source>
</evidence>
<evidence type="ECO:0000313" key="1">
    <source>
        <dbReference type="EMBL" id="MCW4154088.1"/>
    </source>
</evidence>
<accession>A0AAW5UKW0</accession>
<gene>
    <name evidence="1" type="ORF">ONT23_00735</name>
</gene>
<dbReference type="EMBL" id="JAPDVH010000001">
    <property type="protein sequence ID" value="MCW4154088.1"/>
    <property type="molecule type" value="Genomic_DNA"/>
</dbReference>
<organism evidence="1 2">
    <name type="scientific">Segatella copri</name>
    <dbReference type="NCBI Taxonomy" id="165179"/>
    <lineage>
        <taxon>Bacteria</taxon>
        <taxon>Pseudomonadati</taxon>
        <taxon>Bacteroidota</taxon>
        <taxon>Bacteroidia</taxon>
        <taxon>Bacteroidales</taxon>
        <taxon>Prevotellaceae</taxon>
        <taxon>Segatella</taxon>
    </lineage>
</organism>
<proteinExistence type="predicted"/>
<name>A0AAW5UKW0_9BACT</name>
<sequence>MGKEKVTANDLKVTLSEHGVTSGLKQEKIIQRLQVNGCLIAMVTDILDQLIKDEQSMFRLLKVQYKQEQKMHYNQMRDAAEKYYFHLKPFNKSFLHPYMVIGGKRYRFCEPYEGNEHFLND</sequence>
<dbReference type="RefSeq" id="WP_264898475.1">
    <property type="nucleotide sequence ID" value="NZ_JAPDVH010000001.1"/>
</dbReference>
<dbReference type="Proteomes" id="UP001209168">
    <property type="component" value="Unassembled WGS sequence"/>
</dbReference>
<dbReference type="AlphaFoldDB" id="A0AAW5UKW0"/>
<reference evidence="1" key="1">
    <citation type="submission" date="2022-11" db="EMBL/GenBank/DDBJ databases">
        <title>Genomic repertoires linked with pathogenic potency of arthritogenic Prevotella copri isolated from the gut of rheumatoid arthritis patients.</title>
        <authorList>
            <person name="Nii T."/>
            <person name="Maeda Y."/>
            <person name="Motooka D."/>
            <person name="Naito M."/>
            <person name="Matsumoto Y."/>
            <person name="Ogawa T."/>
            <person name="Oguro-Igashira E."/>
            <person name="Kishikawa T."/>
            <person name="Yamashita M."/>
            <person name="Koizumi S."/>
            <person name="Kurakawa T."/>
            <person name="Okumura R."/>
            <person name="Kayama H."/>
            <person name="Murakami M."/>
            <person name="Sakaguchi T."/>
            <person name="Das B."/>
            <person name="Nakamura S."/>
            <person name="Okada Y."/>
            <person name="Kumanogoh A."/>
            <person name="Takeda K."/>
        </authorList>
    </citation>
    <scope>NUCLEOTIDE SEQUENCE</scope>
    <source>
        <strain evidence="1">H012_8</strain>
    </source>
</reference>
<comment type="caution">
    <text evidence="1">The sequence shown here is derived from an EMBL/GenBank/DDBJ whole genome shotgun (WGS) entry which is preliminary data.</text>
</comment>